<protein>
    <recommendedName>
        <fullName evidence="4">GntR C-terminal domain-containing protein</fullName>
    </recommendedName>
</protein>
<proteinExistence type="predicted"/>
<keyword evidence="6" id="KW-1185">Reference proteome</keyword>
<reference evidence="6" key="1">
    <citation type="journal article" date="2019" name="Int. J. Syst. Evol. Microbiol.">
        <title>The Global Catalogue of Microorganisms (GCM) 10K type strain sequencing project: providing services to taxonomists for standard genome sequencing and annotation.</title>
        <authorList>
            <consortium name="The Broad Institute Genomics Platform"/>
            <consortium name="The Broad Institute Genome Sequencing Center for Infectious Disease"/>
            <person name="Wu L."/>
            <person name="Ma J."/>
        </authorList>
    </citation>
    <scope>NUCLEOTIDE SEQUENCE [LARGE SCALE GENOMIC DNA]</scope>
    <source>
        <strain evidence="6">JCM 14304</strain>
    </source>
</reference>
<gene>
    <name evidence="5" type="ORF">GCM10009742_60060</name>
</gene>
<evidence type="ECO:0000259" key="4">
    <source>
        <dbReference type="Pfam" id="PF07729"/>
    </source>
</evidence>
<keyword evidence="3" id="KW-0804">Transcription</keyword>
<keyword evidence="1" id="KW-0805">Transcription regulation</keyword>
<evidence type="ECO:0000313" key="6">
    <source>
        <dbReference type="Proteomes" id="UP001500190"/>
    </source>
</evidence>
<dbReference type="EMBL" id="BAAAND010000009">
    <property type="protein sequence ID" value="GAA1603571.1"/>
    <property type="molecule type" value="Genomic_DNA"/>
</dbReference>
<dbReference type="InterPro" id="IPR011711">
    <property type="entry name" value="GntR_C"/>
</dbReference>
<evidence type="ECO:0000256" key="2">
    <source>
        <dbReference type="ARBA" id="ARBA00023125"/>
    </source>
</evidence>
<dbReference type="InterPro" id="IPR008920">
    <property type="entry name" value="TF_FadR/GntR_C"/>
</dbReference>
<dbReference type="SUPFAM" id="SSF48008">
    <property type="entry name" value="GntR ligand-binding domain-like"/>
    <property type="match status" value="1"/>
</dbReference>
<dbReference type="Proteomes" id="UP001500190">
    <property type="component" value="Unassembled WGS sequence"/>
</dbReference>
<organism evidence="5 6">
    <name type="scientific">Kribbella karoonensis</name>
    <dbReference type="NCBI Taxonomy" id="324851"/>
    <lineage>
        <taxon>Bacteria</taxon>
        <taxon>Bacillati</taxon>
        <taxon>Actinomycetota</taxon>
        <taxon>Actinomycetes</taxon>
        <taxon>Propionibacteriales</taxon>
        <taxon>Kribbellaceae</taxon>
        <taxon>Kribbella</taxon>
    </lineage>
</organism>
<evidence type="ECO:0000256" key="3">
    <source>
        <dbReference type="ARBA" id="ARBA00023163"/>
    </source>
</evidence>
<comment type="caution">
    <text evidence="5">The sequence shown here is derived from an EMBL/GenBank/DDBJ whole genome shotgun (WGS) entry which is preliminary data.</text>
</comment>
<name>A0ABP4Q895_9ACTN</name>
<sequence>MQGRLHWLFRQNARPGDLVAEHRELLESIASRDSDRAAETALAHVQTNRDRALAWLFDAESS</sequence>
<evidence type="ECO:0000256" key="1">
    <source>
        <dbReference type="ARBA" id="ARBA00023015"/>
    </source>
</evidence>
<accession>A0ABP4Q895</accession>
<dbReference type="Gene3D" id="1.20.120.530">
    <property type="entry name" value="GntR ligand-binding domain-like"/>
    <property type="match status" value="1"/>
</dbReference>
<feature type="domain" description="GntR C-terminal" evidence="4">
    <location>
        <begin position="6"/>
        <end position="46"/>
    </location>
</feature>
<evidence type="ECO:0000313" key="5">
    <source>
        <dbReference type="EMBL" id="GAA1603571.1"/>
    </source>
</evidence>
<dbReference type="Pfam" id="PF07729">
    <property type="entry name" value="FCD"/>
    <property type="match status" value="1"/>
</dbReference>
<keyword evidence="2" id="KW-0238">DNA-binding</keyword>